<keyword evidence="4" id="KW-1185">Reference proteome</keyword>
<reference evidence="4" key="1">
    <citation type="journal article" date="2007" name="Science">
        <title>Draft genome of the filarial nematode parasite Brugia malayi.</title>
        <authorList>
            <person name="Ghedin E."/>
            <person name="Wang S."/>
            <person name="Spiro D."/>
            <person name="Caler E."/>
            <person name="Zhao Q."/>
            <person name="Crabtree J."/>
            <person name="Allen J.E."/>
            <person name="Delcher A.L."/>
            <person name="Guiliano D.B."/>
            <person name="Miranda-Saavedra D."/>
            <person name="Angiuoli S.V."/>
            <person name="Creasy T."/>
            <person name="Amedeo P."/>
            <person name="Haas B."/>
            <person name="El-Sayed N.M."/>
            <person name="Wortman J.R."/>
            <person name="Feldblyum T."/>
            <person name="Tallon L."/>
            <person name="Schatz M."/>
            <person name="Shumway M."/>
            <person name="Koo H."/>
            <person name="Salzberg S.L."/>
            <person name="Schobel S."/>
            <person name="Pertea M."/>
            <person name="Pop M."/>
            <person name="White O."/>
            <person name="Barton G.J."/>
            <person name="Carlow C.K."/>
            <person name="Crawford M.J."/>
            <person name="Daub J."/>
            <person name="Dimmic M.W."/>
            <person name="Estes C.F."/>
            <person name="Foster J.M."/>
            <person name="Ganatra M."/>
            <person name="Gregory W.F."/>
            <person name="Johnson N.M."/>
            <person name="Jin J."/>
            <person name="Komuniecki R."/>
            <person name="Korf I."/>
            <person name="Kumar S."/>
            <person name="Laney S."/>
            <person name="Li B.W."/>
            <person name="Li W."/>
            <person name="Lindblom T.H."/>
            <person name="Lustigman S."/>
            <person name="Ma D."/>
            <person name="Maina C.V."/>
            <person name="Martin D.M."/>
            <person name="McCarter J.P."/>
            <person name="McReynolds L."/>
            <person name="Mitreva M."/>
            <person name="Nutman T.B."/>
            <person name="Parkinson J."/>
            <person name="Peregrin-Alvarez J.M."/>
            <person name="Poole C."/>
            <person name="Ren Q."/>
            <person name="Saunders L."/>
            <person name="Sluder A.E."/>
            <person name="Smith K."/>
            <person name="Stanke M."/>
            <person name="Unnasch T.R."/>
            <person name="Ware J."/>
            <person name="Wei A.D."/>
            <person name="Weil G."/>
            <person name="Williams D.J."/>
            <person name="Zhang Y."/>
            <person name="Williams S.A."/>
            <person name="Fraser-Liggett C."/>
            <person name="Slatko B."/>
            <person name="Blaxter M.L."/>
            <person name="Scott A.L."/>
        </authorList>
    </citation>
    <scope>NUCLEOTIDE SEQUENCE</scope>
    <source>
        <strain evidence="4">FR3</strain>
    </source>
</reference>
<dbReference type="Proteomes" id="UP000006672">
    <property type="component" value="Unassembled WGS sequence"/>
</dbReference>
<dbReference type="InterPro" id="IPR006643">
    <property type="entry name" value="Zasp-like_motif"/>
</dbReference>
<dbReference type="CTD" id="6098720"/>
<dbReference type="AlphaFoldDB" id="A0A4E9ETY6"/>
<evidence type="ECO:0000256" key="1">
    <source>
        <dbReference type="SAM" id="MobiDB-lite"/>
    </source>
</evidence>
<evidence type="ECO:0000313" key="3">
    <source>
        <dbReference type="EMBL" id="VIO87691.1"/>
    </source>
</evidence>
<dbReference type="EMBL" id="CAAKNF010000196">
    <property type="protein sequence ID" value="VIO87691.1"/>
    <property type="molecule type" value="Genomic_DNA"/>
</dbReference>
<protein>
    <submittedName>
        <fullName evidence="5">BMA-PQN-22</fullName>
    </submittedName>
</protein>
<feature type="region of interest" description="Disordered" evidence="1">
    <location>
        <begin position="89"/>
        <end position="126"/>
    </location>
</feature>
<reference evidence="5" key="3">
    <citation type="submission" date="2019-12" db="UniProtKB">
        <authorList>
            <consortium name="WormBaseParasite"/>
        </authorList>
    </citation>
    <scope>IDENTIFICATION</scope>
</reference>
<reference evidence="3" key="2">
    <citation type="submission" date="2019-04" db="EMBL/GenBank/DDBJ databases">
        <authorList>
            <person name="Howe K."/>
            <person name="Paulini M."/>
            <person name="Williams G."/>
        </authorList>
    </citation>
    <scope>NUCLEOTIDE SEQUENCE [LARGE SCALE GENOMIC DNA]</scope>
    <source>
        <strain evidence="3">FR3</strain>
    </source>
</reference>
<feature type="region of interest" description="Disordered" evidence="1">
    <location>
        <begin position="594"/>
        <end position="625"/>
    </location>
</feature>
<sequence>MPSNIQYNTPMPLYSREAAEEQYKQQVGAGPDHALGANDRHFNPEVSETLKVIRAGENDTFGQHFNELIAQAEIPHIPPSQEPYWAHAARSRSERARSITPSATKPYYAPQYSTLQHPKKRNEERSIRRGYEFGGLDYVDRSRLSSYNSSYIYHNDNDDTRRYHNEHKTIIPGYEMGGMDFRKGEISTNGSYHGHGPEQRRLHSKFDHTLLKRDEMNIEIAPNVDHVSADVLIGDTRSNQHLTKNEQPDHHFGTSFGPTAGFIRQHRTVNRQEEITRPTTFSLSAKVDDHLPYRRNDNNKINDSCSISPTYHHRTFQPSTNFTGYTSQTVTNYSTNDIIGNKNVDIDRDNISFQKIEQQQQQQQQQQSWIRSHNTVPAERYEWANENAEKEVTIETLLNDKALIAQKKLMTPEWQSRSFEKHKHWKNRSDPRFTRSQMYDYEPMWTRIVNDRRNIWEKKARNTDARLQIPPSSKIPPQQPPHWYNRANQTHALWQNEADRQNREDGKYDGGNNYTNYHREQHKYDKSTINDYDSFISQTHYTTHTDNGDNGTKSAQQNHTQYHTSYLNNQQQQQYILEHGIPVKQSTHLTYAPVSIGSPHPISSSTQQQSSTWQSQSGSSRYEEKLHEYSTERLINNQPITLPVTNAVDRYAIEKPNYQRKTQHETAAPYNSIVSVMQGSGDFNRRVEMSEVLPRGTVANTEASLEGNYVDKDGQPVTYKREIVTSVNPNSESTLLKEEERRIVETPLEPGVISRHVTTKYYKKKTVTDTTTTNTTVH</sequence>
<feature type="compositionally biased region" description="Low complexity" evidence="1">
    <location>
        <begin position="603"/>
        <end position="620"/>
    </location>
</feature>
<name>A0A4E9ETY6_BRUMA</name>
<evidence type="ECO:0000259" key="2">
    <source>
        <dbReference type="SMART" id="SM00735"/>
    </source>
</evidence>
<dbReference type="SMART" id="SM00735">
    <property type="entry name" value="ZM"/>
    <property type="match status" value="1"/>
</dbReference>
<dbReference type="GeneID" id="6098720"/>
<accession>A0A5S6PIQ8</accession>
<feature type="domain" description="Zasp-like motif" evidence="2">
    <location>
        <begin position="4"/>
        <end position="26"/>
    </location>
</feature>
<evidence type="ECO:0000313" key="5">
    <source>
        <dbReference type="WBParaSite" id="Bm2799b.1"/>
    </source>
</evidence>
<dbReference type="WBParaSite" id="Bm2799b.1">
    <property type="protein sequence ID" value="Bm2799b.1"/>
    <property type="gene ID" value="WBGene00223060"/>
</dbReference>
<proteinExistence type="predicted"/>
<organism evidence="3">
    <name type="scientific">Brugia malayi</name>
    <name type="common">Filarial nematode worm</name>
    <dbReference type="NCBI Taxonomy" id="6279"/>
    <lineage>
        <taxon>Eukaryota</taxon>
        <taxon>Metazoa</taxon>
        <taxon>Ecdysozoa</taxon>
        <taxon>Nematoda</taxon>
        <taxon>Chromadorea</taxon>
        <taxon>Rhabditida</taxon>
        <taxon>Spirurina</taxon>
        <taxon>Spiruromorpha</taxon>
        <taxon>Filarioidea</taxon>
        <taxon>Onchocercidae</taxon>
        <taxon>Brugia</taxon>
    </lineage>
</organism>
<dbReference type="RefSeq" id="XP_042930317.1">
    <property type="nucleotide sequence ID" value="XM_043074383.1"/>
</dbReference>
<dbReference type="STRING" id="6279.A0A5S6PIQ8"/>
<accession>A0A4E9ETY6</accession>
<dbReference type="OrthoDB" id="5919374at2759"/>
<gene>
    <name evidence="3 5" type="primary">Bma-pqn-22</name>
    <name evidence="3" type="ORF">BM_BM2799</name>
</gene>
<evidence type="ECO:0000313" key="4">
    <source>
        <dbReference type="Proteomes" id="UP000006672"/>
    </source>
</evidence>